<reference evidence="4 5" key="2">
    <citation type="submission" date="2024-07" db="EMBL/GenBank/DDBJ databases">
        <authorList>
            <person name="Akdeniz Z."/>
        </authorList>
    </citation>
    <scope>NUCLEOTIDE SEQUENCE [LARGE SCALE GENOMIC DNA]</scope>
</reference>
<dbReference type="SUPFAM" id="SSF52075">
    <property type="entry name" value="Outer arm dynein light chain 1"/>
    <property type="match status" value="1"/>
</dbReference>
<organism evidence="3">
    <name type="scientific">Hexamita inflata</name>
    <dbReference type="NCBI Taxonomy" id="28002"/>
    <lineage>
        <taxon>Eukaryota</taxon>
        <taxon>Metamonada</taxon>
        <taxon>Diplomonadida</taxon>
        <taxon>Hexamitidae</taxon>
        <taxon>Hexamitinae</taxon>
        <taxon>Hexamita</taxon>
    </lineage>
</organism>
<sequence>MKQLRFVNLSKNNIQQAQALETLTNLITLNISYNNLKSINFVKRMTKQEQFDASYNQISSIDAIQGFAKLVDLRLDGNMIESFSAIDSLPNKKAGWYISEQQVQESNKISTIVKECLKSPIGTNFRFQDKERRFIVIRIYRYIQILRTYNNKLSKYIVRKLSSNTNQINNQQMCAINNYWNIRNVINSRA</sequence>
<dbReference type="InterPro" id="IPR032675">
    <property type="entry name" value="LRR_dom_sf"/>
</dbReference>
<comment type="caution">
    <text evidence="3">The sequence shown here is derived from an EMBL/GenBank/DDBJ whole genome shotgun (WGS) entry which is preliminary data.</text>
</comment>
<reference evidence="3" key="1">
    <citation type="submission" date="2023-06" db="EMBL/GenBank/DDBJ databases">
        <authorList>
            <person name="Kurt Z."/>
        </authorList>
    </citation>
    <scope>NUCLEOTIDE SEQUENCE</scope>
</reference>
<evidence type="ECO:0000313" key="5">
    <source>
        <dbReference type="Proteomes" id="UP001642409"/>
    </source>
</evidence>
<keyword evidence="1" id="KW-0433">Leucine-rich repeat</keyword>
<gene>
    <name evidence="3" type="ORF">HINF_LOCUS5133</name>
    <name evidence="4" type="ORF">HINF_LOCUS57768</name>
</gene>
<dbReference type="InterPro" id="IPR050836">
    <property type="entry name" value="SDS22/Internalin_LRR"/>
</dbReference>
<accession>A0AA86TMQ4</accession>
<dbReference type="Gene3D" id="3.80.10.10">
    <property type="entry name" value="Ribonuclease Inhibitor"/>
    <property type="match status" value="1"/>
</dbReference>
<protein>
    <submittedName>
        <fullName evidence="3">Leucine-rich repeat protein</fullName>
    </submittedName>
    <submittedName>
        <fullName evidence="4">Leucine-rich_repeat protein</fullName>
    </submittedName>
</protein>
<dbReference type="PANTHER" id="PTHR46652:SF3">
    <property type="entry name" value="LEUCINE-RICH REPEAT-CONTAINING PROTEIN 9"/>
    <property type="match status" value="1"/>
</dbReference>
<evidence type="ECO:0000313" key="3">
    <source>
        <dbReference type="EMBL" id="CAI9917488.1"/>
    </source>
</evidence>
<evidence type="ECO:0000313" key="4">
    <source>
        <dbReference type="EMBL" id="CAL6076599.1"/>
    </source>
</evidence>
<evidence type="ECO:0000256" key="2">
    <source>
        <dbReference type="ARBA" id="ARBA00022737"/>
    </source>
</evidence>
<dbReference type="PANTHER" id="PTHR46652">
    <property type="entry name" value="LEUCINE-RICH REPEAT AND IQ DOMAIN-CONTAINING PROTEIN 1-RELATED"/>
    <property type="match status" value="1"/>
</dbReference>
<dbReference type="InterPro" id="IPR001611">
    <property type="entry name" value="Leu-rich_rpt"/>
</dbReference>
<dbReference type="EMBL" id="CAXDID020000320">
    <property type="protein sequence ID" value="CAL6076599.1"/>
    <property type="molecule type" value="Genomic_DNA"/>
</dbReference>
<name>A0AA86TMQ4_9EUKA</name>
<dbReference type="AlphaFoldDB" id="A0AA86TMQ4"/>
<keyword evidence="5" id="KW-1185">Reference proteome</keyword>
<keyword evidence="2" id="KW-0677">Repeat</keyword>
<evidence type="ECO:0000256" key="1">
    <source>
        <dbReference type="ARBA" id="ARBA00022614"/>
    </source>
</evidence>
<dbReference type="Proteomes" id="UP001642409">
    <property type="component" value="Unassembled WGS sequence"/>
</dbReference>
<proteinExistence type="predicted"/>
<dbReference type="PROSITE" id="PS51450">
    <property type="entry name" value="LRR"/>
    <property type="match status" value="2"/>
</dbReference>
<dbReference type="EMBL" id="CATOUU010000132">
    <property type="protein sequence ID" value="CAI9917488.1"/>
    <property type="molecule type" value="Genomic_DNA"/>
</dbReference>